<reference evidence="1" key="3">
    <citation type="journal article" date="2017" name="Nature">
        <title>Genome sequence of the progenitor of the wheat D genome Aegilops tauschii.</title>
        <authorList>
            <person name="Luo M.C."/>
            <person name="Gu Y.Q."/>
            <person name="Puiu D."/>
            <person name="Wang H."/>
            <person name="Twardziok S.O."/>
            <person name="Deal K.R."/>
            <person name="Huo N."/>
            <person name="Zhu T."/>
            <person name="Wang L."/>
            <person name="Wang Y."/>
            <person name="McGuire P.E."/>
            <person name="Liu S."/>
            <person name="Long H."/>
            <person name="Ramasamy R.K."/>
            <person name="Rodriguez J.C."/>
            <person name="Van S.L."/>
            <person name="Yuan L."/>
            <person name="Wang Z."/>
            <person name="Xia Z."/>
            <person name="Xiao L."/>
            <person name="Anderson O.D."/>
            <person name="Ouyang S."/>
            <person name="Liang Y."/>
            <person name="Zimin A.V."/>
            <person name="Pertea G."/>
            <person name="Qi P."/>
            <person name="Bennetzen J.L."/>
            <person name="Dai X."/>
            <person name="Dawson M.W."/>
            <person name="Muller H.G."/>
            <person name="Kugler K."/>
            <person name="Rivarola-Duarte L."/>
            <person name="Spannagl M."/>
            <person name="Mayer K.F.X."/>
            <person name="Lu F.H."/>
            <person name="Bevan M.W."/>
            <person name="Leroy P."/>
            <person name="Li P."/>
            <person name="You F.M."/>
            <person name="Sun Q."/>
            <person name="Liu Z."/>
            <person name="Lyons E."/>
            <person name="Wicker T."/>
            <person name="Salzberg S.L."/>
            <person name="Devos K.M."/>
            <person name="Dvorak J."/>
        </authorList>
    </citation>
    <scope>NUCLEOTIDE SEQUENCE [LARGE SCALE GENOMIC DNA]</scope>
    <source>
        <strain evidence="1">cv. AL8/78</strain>
    </source>
</reference>
<sequence>MGWDSRMYRLPVKGCQSYVSTHDLYLCCSNFISSYSSCCFDASQLLSPMSLGL</sequence>
<reference evidence="2" key="1">
    <citation type="journal article" date="2014" name="Science">
        <title>Ancient hybridizations among the ancestral genomes of bread wheat.</title>
        <authorList>
            <consortium name="International Wheat Genome Sequencing Consortium,"/>
            <person name="Marcussen T."/>
            <person name="Sandve S.R."/>
            <person name="Heier L."/>
            <person name="Spannagl M."/>
            <person name="Pfeifer M."/>
            <person name="Jakobsen K.S."/>
            <person name="Wulff B.B."/>
            <person name="Steuernagel B."/>
            <person name="Mayer K.F."/>
            <person name="Olsen O.A."/>
        </authorList>
    </citation>
    <scope>NUCLEOTIDE SEQUENCE [LARGE SCALE GENOMIC DNA]</scope>
    <source>
        <strain evidence="2">cv. AL8/78</strain>
    </source>
</reference>
<accession>A0A453K3U9</accession>
<evidence type="ECO:0000313" key="2">
    <source>
        <dbReference type="Proteomes" id="UP000015105"/>
    </source>
</evidence>
<name>A0A453K3U9_AEGTS</name>
<keyword evidence="2" id="KW-1185">Reference proteome</keyword>
<organism evidence="1 2">
    <name type="scientific">Aegilops tauschii subsp. strangulata</name>
    <name type="common">Goatgrass</name>
    <dbReference type="NCBI Taxonomy" id="200361"/>
    <lineage>
        <taxon>Eukaryota</taxon>
        <taxon>Viridiplantae</taxon>
        <taxon>Streptophyta</taxon>
        <taxon>Embryophyta</taxon>
        <taxon>Tracheophyta</taxon>
        <taxon>Spermatophyta</taxon>
        <taxon>Magnoliopsida</taxon>
        <taxon>Liliopsida</taxon>
        <taxon>Poales</taxon>
        <taxon>Poaceae</taxon>
        <taxon>BOP clade</taxon>
        <taxon>Pooideae</taxon>
        <taxon>Triticodae</taxon>
        <taxon>Triticeae</taxon>
        <taxon>Triticinae</taxon>
        <taxon>Aegilops</taxon>
    </lineage>
</organism>
<dbReference type="Proteomes" id="UP000015105">
    <property type="component" value="Chromosome 5D"/>
</dbReference>
<evidence type="ECO:0000313" key="1">
    <source>
        <dbReference type="EnsemblPlants" id="AET5Gv20282500.10"/>
    </source>
</evidence>
<reference evidence="1" key="5">
    <citation type="journal article" date="2021" name="G3 (Bethesda)">
        <title>Aegilops tauschii genome assembly Aet v5.0 features greater sequence contiguity and improved annotation.</title>
        <authorList>
            <person name="Wang L."/>
            <person name="Zhu T."/>
            <person name="Rodriguez J.C."/>
            <person name="Deal K.R."/>
            <person name="Dubcovsky J."/>
            <person name="McGuire P.E."/>
            <person name="Lux T."/>
            <person name="Spannagl M."/>
            <person name="Mayer K.F.X."/>
            <person name="Baldrich P."/>
            <person name="Meyers B.C."/>
            <person name="Huo N."/>
            <person name="Gu Y.Q."/>
            <person name="Zhou H."/>
            <person name="Devos K.M."/>
            <person name="Bennetzen J.L."/>
            <person name="Unver T."/>
            <person name="Budak H."/>
            <person name="Gulick P.J."/>
            <person name="Galiba G."/>
            <person name="Kalapos B."/>
            <person name="Nelson D.R."/>
            <person name="Li P."/>
            <person name="You F.M."/>
            <person name="Luo M.C."/>
            <person name="Dvorak J."/>
        </authorList>
    </citation>
    <scope>NUCLEOTIDE SEQUENCE [LARGE SCALE GENOMIC DNA]</scope>
    <source>
        <strain evidence="1">cv. AL8/78</strain>
    </source>
</reference>
<dbReference type="EnsemblPlants" id="AET5Gv20282500.10">
    <property type="protein sequence ID" value="AET5Gv20282500.10"/>
    <property type="gene ID" value="AET5Gv20282500"/>
</dbReference>
<reference evidence="1" key="4">
    <citation type="submission" date="2019-03" db="UniProtKB">
        <authorList>
            <consortium name="EnsemblPlants"/>
        </authorList>
    </citation>
    <scope>IDENTIFICATION</scope>
</reference>
<protein>
    <submittedName>
        <fullName evidence="1">Uncharacterized protein</fullName>
    </submittedName>
</protein>
<reference evidence="2" key="2">
    <citation type="journal article" date="2017" name="Nat. Plants">
        <title>The Aegilops tauschii genome reveals multiple impacts of transposons.</title>
        <authorList>
            <person name="Zhao G."/>
            <person name="Zou C."/>
            <person name="Li K."/>
            <person name="Wang K."/>
            <person name="Li T."/>
            <person name="Gao L."/>
            <person name="Zhang X."/>
            <person name="Wang H."/>
            <person name="Yang Z."/>
            <person name="Liu X."/>
            <person name="Jiang W."/>
            <person name="Mao L."/>
            <person name="Kong X."/>
            <person name="Jiao Y."/>
            <person name="Jia J."/>
        </authorList>
    </citation>
    <scope>NUCLEOTIDE SEQUENCE [LARGE SCALE GENOMIC DNA]</scope>
    <source>
        <strain evidence="2">cv. AL8/78</strain>
    </source>
</reference>
<dbReference type="AlphaFoldDB" id="A0A453K3U9"/>
<proteinExistence type="predicted"/>
<dbReference type="Gramene" id="AET5Gv20282500.10">
    <property type="protein sequence ID" value="AET5Gv20282500.10"/>
    <property type="gene ID" value="AET5Gv20282500"/>
</dbReference>